<keyword evidence="7" id="KW-0137">Centromere</keyword>
<evidence type="ECO:0000256" key="1">
    <source>
        <dbReference type="ARBA" id="ARBA00004123"/>
    </source>
</evidence>
<keyword evidence="4" id="KW-0158">Chromosome</keyword>
<comment type="subcellular location">
    <subcellularLocation>
        <location evidence="2">Chromosome</location>
        <location evidence="2">Centromere</location>
    </subcellularLocation>
    <subcellularLocation>
        <location evidence="1">Nucleus</location>
    </subcellularLocation>
</comment>
<dbReference type="InterPro" id="IPR020993">
    <property type="entry name" value="Centromere_CenpK"/>
</dbReference>
<evidence type="ECO:0000256" key="4">
    <source>
        <dbReference type="ARBA" id="ARBA00022454"/>
    </source>
</evidence>
<gene>
    <name evidence="10" type="ORF">EJ06DRAFT_538147</name>
</gene>
<dbReference type="EMBL" id="ML996696">
    <property type="protein sequence ID" value="KAF2399895.1"/>
    <property type="molecule type" value="Genomic_DNA"/>
</dbReference>
<feature type="compositionally biased region" description="Basic and acidic residues" evidence="9">
    <location>
        <begin position="266"/>
        <end position="280"/>
    </location>
</feature>
<evidence type="ECO:0000256" key="9">
    <source>
        <dbReference type="SAM" id="MobiDB-lite"/>
    </source>
</evidence>
<protein>
    <submittedName>
        <fullName evidence="10">Uncharacterized protein</fullName>
    </submittedName>
</protein>
<keyword evidence="11" id="KW-1185">Reference proteome</keyword>
<dbReference type="PANTHER" id="PTHR14401">
    <property type="entry name" value="CENTROMERE PROTEIN K"/>
    <property type="match status" value="1"/>
</dbReference>
<dbReference type="GO" id="GO:0000775">
    <property type="term" value="C:chromosome, centromeric region"/>
    <property type="evidence" value="ECO:0007669"/>
    <property type="project" value="UniProtKB-SubCell"/>
</dbReference>
<dbReference type="GO" id="GO:0051382">
    <property type="term" value="P:kinetochore assembly"/>
    <property type="evidence" value="ECO:0007669"/>
    <property type="project" value="InterPro"/>
</dbReference>
<evidence type="ECO:0000313" key="11">
    <source>
        <dbReference type="Proteomes" id="UP000799640"/>
    </source>
</evidence>
<dbReference type="GO" id="GO:0005634">
    <property type="term" value="C:nucleus"/>
    <property type="evidence" value="ECO:0007669"/>
    <property type="project" value="UniProtKB-SubCell"/>
</dbReference>
<keyword evidence="6" id="KW-0539">Nucleus</keyword>
<reference evidence="10" key="1">
    <citation type="journal article" date="2020" name="Stud. Mycol.">
        <title>101 Dothideomycetes genomes: a test case for predicting lifestyles and emergence of pathogens.</title>
        <authorList>
            <person name="Haridas S."/>
            <person name="Albert R."/>
            <person name="Binder M."/>
            <person name="Bloem J."/>
            <person name="Labutti K."/>
            <person name="Salamov A."/>
            <person name="Andreopoulos B."/>
            <person name="Baker S."/>
            <person name="Barry K."/>
            <person name="Bills G."/>
            <person name="Bluhm B."/>
            <person name="Cannon C."/>
            <person name="Castanera R."/>
            <person name="Culley D."/>
            <person name="Daum C."/>
            <person name="Ezra D."/>
            <person name="Gonzalez J."/>
            <person name="Henrissat B."/>
            <person name="Kuo A."/>
            <person name="Liang C."/>
            <person name="Lipzen A."/>
            <person name="Lutzoni F."/>
            <person name="Magnuson J."/>
            <person name="Mondo S."/>
            <person name="Nolan M."/>
            <person name="Ohm R."/>
            <person name="Pangilinan J."/>
            <person name="Park H.-J."/>
            <person name="Ramirez L."/>
            <person name="Alfaro M."/>
            <person name="Sun H."/>
            <person name="Tritt A."/>
            <person name="Yoshinaga Y."/>
            <person name="Zwiers L.-H."/>
            <person name="Turgeon B."/>
            <person name="Goodwin S."/>
            <person name="Spatafora J."/>
            <person name="Crous P."/>
            <person name="Grigoriev I."/>
        </authorList>
    </citation>
    <scope>NUCLEOTIDE SEQUENCE</scope>
    <source>
        <strain evidence="10">CBS 262.69</strain>
    </source>
</reference>
<evidence type="ECO:0000256" key="8">
    <source>
        <dbReference type="SAM" id="Coils"/>
    </source>
</evidence>
<evidence type="ECO:0000256" key="7">
    <source>
        <dbReference type="ARBA" id="ARBA00023328"/>
    </source>
</evidence>
<dbReference type="Proteomes" id="UP000799640">
    <property type="component" value="Unassembled WGS sequence"/>
</dbReference>
<dbReference type="OrthoDB" id="9445768at2759"/>
<feature type="region of interest" description="Disordered" evidence="9">
    <location>
        <begin position="252"/>
        <end position="280"/>
    </location>
</feature>
<comment type="similarity">
    <text evidence="3">Belongs to the CENP-K/MCM22 family.</text>
</comment>
<feature type="region of interest" description="Disordered" evidence="9">
    <location>
        <begin position="170"/>
        <end position="198"/>
    </location>
</feature>
<accession>A0A6G1HVY4</accession>
<keyword evidence="5 8" id="KW-0175">Coiled coil</keyword>
<evidence type="ECO:0000256" key="5">
    <source>
        <dbReference type="ARBA" id="ARBA00023054"/>
    </source>
</evidence>
<name>A0A6G1HVY4_9PEZI</name>
<feature type="compositionally biased region" description="Basic and acidic residues" evidence="9">
    <location>
        <begin position="171"/>
        <end position="198"/>
    </location>
</feature>
<feature type="coiled-coil region" evidence="8">
    <location>
        <begin position="129"/>
        <end position="170"/>
    </location>
</feature>
<sequence>MSGQAQDAVLDKIKTYSNEARRLQQQQLDVEYPDPAARKARFRRTSQALQEQLKRRQIEFEKIRASTGPASTAPSADVRQRIKQLRAITAAYTQLTAEAPDLPGPDSLLPAVLAARVVNETITQTKSAIETVVSQLESTEQQIEQEQTSLTDAKLLHEALEARITRLQAATRDKSQKTPDQLARELVKSKEKRETDFNRETERLRHALNEFIDSRLAAMVAAEDLGGPVVGDLLDISDEMLEAGFSNHGKVKASKRSGASAAQNQRRIDDMWSSRQDSSERDLAAKELQELLDELLANSGSSGTSDYVELDRDSAAARFMVRAKVAQFHPKDARRLRLIDFGRELDS</sequence>
<dbReference type="PANTHER" id="PTHR14401:SF6">
    <property type="entry name" value="CENTROMERE PROTEIN K"/>
    <property type="match status" value="1"/>
</dbReference>
<organism evidence="10 11">
    <name type="scientific">Trichodelitschia bisporula</name>
    <dbReference type="NCBI Taxonomy" id="703511"/>
    <lineage>
        <taxon>Eukaryota</taxon>
        <taxon>Fungi</taxon>
        <taxon>Dikarya</taxon>
        <taxon>Ascomycota</taxon>
        <taxon>Pezizomycotina</taxon>
        <taxon>Dothideomycetes</taxon>
        <taxon>Dothideomycetes incertae sedis</taxon>
        <taxon>Phaeotrichales</taxon>
        <taxon>Phaeotrichaceae</taxon>
        <taxon>Trichodelitschia</taxon>
    </lineage>
</organism>
<dbReference type="GO" id="GO:0000070">
    <property type="term" value="P:mitotic sister chromatid segregation"/>
    <property type="evidence" value="ECO:0007669"/>
    <property type="project" value="TreeGrafter"/>
</dbReference>
<evidence type="ECO:0000256" key="2">
    <source>
        <dbReference type="ARBA" id="ARBA00004584"/>
    </source>
</evidence>
<evidence type="ECO:0000256" key="6">
    <source>
        <dbReference type="ARBA" id="ARBA00023242"/>
    </source>
</evidence>
<proteinExistence type="inferred from homology"/>
<evidence type="ECO:0000256" key="3">
    <source>
        <dbReference type="ARBA" id="ARBA00005795"/>
    </source>
</evidence>
<dbReference type="AlphaFoldDB" id="A0A6G1HVY4"/>
<evidence type="ECO:0000313" key="10">
    <source>
        <dbReference type="EMBL" id="KAF2399895.1"/>
    </source>
</evidence>